<dbReference type="Proteomes" id="UP000051547">
    <property type="component" value="Unassembled WGS sequence"/>
</dbReference>
<dbReference type="Pfam" id="PF17778">
    <property type="entry name" value="WHD_BLACT"/>
    <property type="match status" value="1"/>
</dbReference>
<organism evidence="2 3">
    <name type="scientific">OM182 bacterium BACL3 MAG-120920-bin41</name>
    <dbReference type="NCBI Taxonomy" id="1655580"/>
    <lineage>
        <taxon>Bacteria</taxon>
        <taxon>Pseudomonadati</taxon>
        <taxon>Pseudomonadota</taxon>
        <taxon>Gammaproteobacteria</taxon>
        <taxon>OMG group</taxon>
        <taxon>OM182 clade</taxon>
    </lineage>
</organism>
<proteinExistence type="predicted"/>
<gene>
    <name evidence="2" type="ORF">ABR72_11200</name>
</gene>
<dbReference type="EMBL" id="LIBE01000046">
    <property type="protein sequence ID" value="KRO85361.1"/>
    <property type="molecule type" value="Genomic_DNA"/>
</dbReference>
<dbReference type="Gene3D" id="1.10.10.10">
    <property type="entry name" value="Winged helix-like DNA-binding domain superfamily/Winged helix DNA-binding domain"/>
    <property type="match status" value="1"/>
</dbReference>
<dbReference type="CDD" id="cd16278">
    <property type="entry name" value="metallo-hydrolase-like_MBL-fold"/>
    <property type="match status" value="1"/>
</dbReference>
<dbReference type="InterPro" id="IPR036388">
    <property type="entry name" value="WH-like_DNA-bd_sf"/>
</dbReference>
<dbReference type="InterPro" id="IPR001279">
    <property type="entry name" value="Metallo-B-lactamas"/>
</dbReference>
<dbReference type="AlphaFoldDB" id="A0A0R2TDS8"/>
<name>A0A0R2TDS8_9GAMM</name>
<dbReference type="SMART" id="SM00849">
    <property type="entry name" value="Lactamase_B"/>
    <property type="match status" value="1"/>
</dbReference>
<protein>
    <recommendedName>
        <fullName evidence="1">Metallo-beta-lactamase domain-containing protein</fullName>
    </recommendedName>
</protein>
<evidence type="ECO:0000313" key="2">
    <source>
        <dbReference type="EMBL" id="KRO85361.1"/>
    </source>
</evidence>
<dbReference type="PANTHER" id="PTHR23131:SF0">
    <property type="entry name" value="ENDORIBONUCLEASE LACTB2"/>
    <property type="match status" value="1"/>
</dbReference>
<dbReference type="PANTHER" id="PTHR23131">
    <property type="entry name" value="ENDORIBONUCLEASE LACTB2"/>
    <property type="match status" value="1"/>
</dbReference>
<accession>A0A0R2TDS8</accession>
<evidence type="ECO:0000259" key="1">
    <source>
        <dbReference type="SMART" id="SM00849"/>
    </source>
</evidence>
<comment type="caution">
    <text evidence="2">The sequence shown here is derived from an EMBL/GenBank/DDBJ whole genome shotgun (WGS) entry which is preliminary data.</text>
</comment>
<dbReference type="SUPFAM" id="SSF56281">
    <property type="entry name" value="Metallo-hydrolase/oxidoreductase"/>
    <property type="match status" value="1"/>
</dbReference>
<dbReference type="InterPro" id="IPR036866">
    <property type="entry name" value="RibonucZ/Hydroxyglut_hydro"/>
</dbReference>
<reference evidence="2 3" key="1">
    <citation type="submission" date="2015-10" db="EMBL/GenBank/DDBJ databases">
        <title>Metagenome-Assembled Genomes uncover a global brackish microbiome.</title>
        <authorList>
            <person name="Hugerth L.W."/>
            <person name="Larsson J."/>
            <person name="Alneberg J."/>
            <person name="Lindh M.V."/>
            <person name="Legrand C."/>
            <person name="Pinhassi J."/>
            <person name="Andersson A.F."/>
        </authorList>
    </citation>
    <scope>NUCLEOTIDE SEQUENCE [LARGE SCALE GENOMIC DNA]</scope>
    <source>
        <strain evidence="2">BACL4 MAG-120920-bin41</strain>
    </source>
</reference>
<evidence type="ECO:0000313" key="3">
    <source>
        <dbReference type="Proteomes" id="UP000051547"/>
    </source>
</evidence>
<dbReference type="InterPro" id="IPR050662">
    <property type="entry name" value="Sec-metab_biosynth-thioest"/>
</dbReference>
<dbReference type="Gene3D" id="3.60.15.10">
    <property type="entry name" value="Ribonuclease Z/Hydroxyacylglutathione hydrolase-like"/>
    <property type="match status" value="1"/>
</dbReference>
<sequence>MLQPGIAVDLETGEVPVRRILGLNPGPMTGPGTNTYLVGSDKLTLIDPGPIDAVQLQNFLVAIGDATLVNILVTHTHGDHSPGALALAKQTGARLVGLNAPQAPGQDHSFVSDIECADGDIIECQDTAGCYSLQMIHTPGHVSNHLCFLLREEGLLFTGDHVLQGTTPVILPPDGDMSDYLASLERLLQLPLVALAPAHGDVMPAPFTEIEKLIAHRLKREAKILERLRLLSPCTDDELVVSAYDDVGEHLLPWAKRTMSAHLIKLEKEGMARLDKLHWQVL</sequence>
<dbReference type="Pfam" id="PF00753">
    <property type="entry name" value="Lactamase_B"/>
    <property type="match status" value="1"/>
</dbReference>
<feature type="domain" description="Metallo-beta-lactamase" evidence="1">
    <location>
        <begin position="32"/>
        <end position="199"/>
    </location>
</feature>
<dbReference type="InterPro" id="IPR041516">
    <property type="entry name" value="LACTB2_WH"/>
</dbReference>